<evidence type="ECO:0000259" key="15">
    <source>
        <dbReference type="PROSITE" id="PS50030"/>
    </source>
</evidence>
<comment type="caution">
    <text evidence="18">The sequence shown here is derived from an EMBL/GenBank/DDBJ whole genome shotgun (WGS) entry which is preliminary data.</text>
</comment>
<keyword evidence="3 14" id="KW-0645">Protease</keyword>
<evidence type="ECO:0000259" key="16">
    <source>
        <dbReference type="PROSITE" id="PS50235"/>
    </source>
</evidence>
<dbReference type="PROSITE" id="PS50235">
    <property type="entry name" value="USP_3"/>
    <property type="match status" value="1"/>
</dbReference>
<dbReference type="InterPro" id="IPR016652">
    <property type="entry name" value="Ubiquitinyl_hydrolase"/>
</dbReference>
<gene>
    <name evidence="18" type="ORF">AX774_g777</name>
</gene>
<dbReference type="GO" id="GO:0005634">
    <property type="term" value="C:nucleus"/>
    <property type="evidence" value="ECO:0007669"/>
    <property type="project" value="TreeGrafter"/>
</dbReference>
<dbReference type="GO" id="GO:0004843">
    <property type="term" value="F:cysteine-type deubiquitinase activity"/>
    <property type="evidence" value="ECO:0007669"/>
    <property type="project" value="UniProtKB-UniRule"/>
</dbReference>
<keyword evidence="9 14" id="KW-0788">Thiol protease</keyword>
<evidence type="ECO:0000256" key="10">
    <source>
        <dbReference type="ARBA" id="ARBA00022833"/>
    </source>
</evidence>
<dbReference type="Gene3D" id="1.10.8.10">
    <property type="entry name" value="DNA helicase RuvA subunit, C-terminal domain"/>
    <property type="match status" value="2"/>
</dbReference>
<dbReference type="CDD" id="cd14297">
    <property type="entry name" value="UBA2_spUBP14_like"/>
    <property type="match status" value="1"/>
</dbReference>
<keyword evidence="8 14" id="KW-0378">Hydrolase</keyword>
<dbReference type="PIRSF" id="PIRSF016308">
    <property type="entry name" value="UBP"/>
    <property type="match status" value="1"/>
</dbReference>
<dbReference type="InterPro" id="IPR001607">
    <property type="entry name" value="Znf_UBP"/>
</dbReference>
<dbReference type="InterPro" id="IPR038765">
    <property type="entry name" value="Papain-like_cys_pep_sf"/>
</dbReference>
<feature type="domain" description="UBA" evidence="15">
    <location>
        <begin position="477"/>
        <end position="517"/>
    </location>
</feature>
<feature type="domain" description="USP" evidence="16">
    <location>
        <begin position="206"/>
        <end position="675"/>
    </location>
</feature>
<dbReference type="InterPro" id="IPR018200">
    <property type="entry name" value="USP_CS"/>
</dbReference>
<dbReference type="AlphaFoldDB" id="A0A1R1PXG7"/>
<dbReference type="InterPro" id="IPR001394">
    <property type="entry name" value="Peptidase_C19_UCH"/>
</dbReference>
<dbReference type="EMBL" id="LSSK01000061">
    <property type="protein sequence ID" value="OMH85666.1"/>
    <property type="molecule type" value="Genomic_DNA"/>
</dbReference>
<dbReference type="GO" id="GO:0016579">
    <property type="term" value="P:protein deubiquitination"/>
    <property type="evidence" value="ECO:0007669"/>
    <property type="project" value="InterPro"/>
</dbReference>
<evidence type="ECO:0000256" key="9">
    <source>
        <dbReference type="ARBA" id="ARBA00022807"/>
    </source>
</evidence>
<dbReference type="PANTHER" id="PTHR24006:SF664">
    <property type="entry name" value="UBIQUITIN CARBOXYL-TERMINAL HYDROLASE"/>
    <property type="match status" value="1"/>
</dbReference>
<evidence type="ECO:0000313" key="19">
    <source>
        <dbReference type="Proteomes" id="UP000188320"/>
    </source>
</evidence>
<dbReference type="InterPro" id="IPR015940">
    <property type="entry name" value="UBA"/>
</dbReference>
<dbReference type="InterPro" id="IPR009060">
    <property type="entry name" value="UBA-like_sf"/>
</dbReference>
<evidence type="ECO:0000256" key="5">
    <source>
        <dbReference type="ARBA" id="ARBA00022737"/>
    </source>
</evidence>
<reference evidence="19" key="1">
    <citation type="submission" date="2017-01" db="EMBL/GenBank/DDBJ databases">
        <authorList>
            <person name="Wang Y."/>
            <person name="White M."/>
            <person name="Kvist S."/>
            <person name="Moncalvo J.-M."/>
        </authorList>
    </citation>
    <scope>NUCLEOTIDE SEQUENCE [LARGE SCALE GENOMIC DNA]</scope>
    <source>
        <strain evidence="19">COL-18-3</strain>
    </source>
</reference>
<dbReference type="InterPro" id="IPR050164">
    <property type="entry name" value="Peptidase_C19"/>
</dbReference>
<feature type="domain" description="UBA" evidence="15">
    <location>
        <begin position="542"/>
        <end position="582"/>
    </location>
</feature>
<dbReference type="Pfam" id="PF17807">
    <property type="entry name" value="zf-UBP_var"/>
    <property type="match status" value="1"/>
</dbReference>
<dbReference type="SUPFAM" id="SSF57850">
    <property type="entry name" value="RING/U-box"/>
    <property type="match status" value="2"/>
</dbReference>
<evidence type="ECO:0000259" key="17">
    <source>
        <dbReference type="PROSITE" id="PS50271"/>
    </source>
</evidence>
<keyword evidence="19" id="KW-1185">Reference proteome</keyword>
<comment type="catalytic activity">
    <reaction evidence="1 14">
        <text>Thiol-dependent hydrolysis of ester, thioester, amide, peptide and isopeptide bonds formed by the C-terminal Gly of ubiquitin (a 76-residue protein attached to proteins as an intracellular targeting signal).</text>
        <dbReference type="EC" id="3.4.19.12"/>
    </reaction>
</comment>
<evidence type="ECO:0000256" key="7">
    <source>
        <dbReference type="ARBA" id="ARBA00022786"/>
    </source>
</evidence>
<dbReference type="SUPFAM" id="SSF46934">
    <property type="entry name" value="UBA-like"/>
    <property type="match status" value="1"/>
</dbReference>
<dbReference type="SMART" id="SM00165">
    <property type="entry name" value="UBA"/>
    <property type="match status" value="2"/>
</dbReference>
<sequence length="675" mass="75848">MNQGIGVCLTCFNGGCVGSEREHGYLHAFNTGHFLSLKVHKVRKSVVEDQEKDERPKKISRIEIDECEEERNNEKKYEKYYKLNCAECGEIHNYETAVPENYDGSGGNNHASEHYASTGHESSVKLGTIEPTTGAADVYCYKCDENRVDDNLEGHLKTFGIEVKEQSKTEKGMMELQLEQNLKMDFGMTSDDGTMLKAVVKGEGTTGLRNMGNSCYLSAAVQCVFTSDAFKAEFYKTASDHFGKCRSASGTAKCLECQTHKLAEGIWCGRYENAGSEEQRSKYGIAPRMFKDVLCRDSVVFGNARQQDSFEFFQFMVDSIGRINKESCQIYEFMVEEKIQCQECLRVRYNKYSTSSLTVPILANKEGQQPASIFDCIKTLCEDELIDNYACSYCKTKRKVKKTMRFVTFPKVLAIQVRRFELVDWVPQKINDPMSVSLTDETSLDELRAPWEVEGKSNNEELMPDGDDEGEVEVEVAVNEGDLNMLIVQGFPEPWCKYALQLNEGNVEAALEYLISNIELVTSSDTPPAAPRIQKKTTEISSFDQSQVDQLCEMGFTTQQANRALKKSSGDMAAAVEYLFNNPDQIEDYPSSPAVEEASTQLPSTPDLSPALYRLKSFISHKGSSLHSGHYVSHVDVSPSSSASRWIMFNDDRVVEHPDPVEAASLAYVYFFNRL</sequence>
<proteinExistence type="inferred from homology"/>
<evidence type="ECO:0000256" key="13">
    <source>
        <dbReference type="PROSITE-ProRule" id="PRU00502"/>
    </source>
</evidence>
<evidence type="ECO:0000256" key="2">
    <source>
        <dbReference type="ARBA" id="ARBA00009085"/>
    </source>
</evidence>
<dbReference type="GO" id="GO:0008270">
    <property type="term" value="F:zinc ion binding"/>
    <property type="evidence" value="ECO:0007669"/>
    <property type="project" value="UniProtKB-KW"/>
</dbReference>
<dbReference type="InterPro" id="IPR013083">
    <property type="entry name" value="Znf_RING/FYVE/PHD"/>
</dbReference>
<comment type="similarity">
    <text evidence="2 14">Belongs to the peptidase C19 family.</text>
</comment>
<feature type="binding site" evidence="12">
    <location>
        <position position="110"/>
    </location>
    <ligand>
        <name>Zn(2+)</name>
        <dbReference type="ChEBI" id="CHEBI:29105"/>
    </ligand>
</feature>
<dbReference type="Pfam" id="PF02148">
    <property type="entry name" value="zf-UBP"/>
    <property type="match status" value="1"/>
</dbReference>
<protein>
    <recommendedName>
        <fullName evidence="14">Ubiquitin carboxyl-terminal hydrolase</fullName>
        <ecNumber evidence="14">3.4.19.12</ecNumber>
    </recommendedName>
</protein>
<evidence type="ECO:0000256" key="8">
    <source>
        <dbReference type="ARBA" id="ARBA00022801"/>
    </source>
</evidence>
<dbReference type="InterPro" id="IPR041432">
    <property type="entry name" value="UBP13_Znf-UBP_var"/>
</dbReference>
<feature type="domain" description="UBP-type" evidence="17">
    <location>
        <begin position="65"/>
        <end position="163"/>
    </location>
</feature>
<dbReference type="Gene3D" id="3.30.40.10">
    <property type="entry name" value="Zinc/RING finger domain, C3HC4 (zinc finger)"/>
    <property type="match status" value="2"/>
</dbReference>
<evidence type="ECO:0000256" key="3">
    <source>
        <dbReference type="ARBA" id="ARBA00022670"/>
    </source>
</evidence>
<dbReference type="GO" id="GO:0006508">
    <property type="term" value="P:proteolysis"/>
    <property type="evidence" value="ECO:0007669"/>
    <property type="project" value="UniProtKB-KW"/>
</dbReference>
<dbReference type="OrthoDB" id="361536at2759"/>
<dbReference type="PROSITE" id="PS00973">
    <property type="entry name" value="USP_2"/>
    <property type="match status" value="1"/>
</dbReference>
<keyword evidence="10 12" id="KW-0862">Zinc</keyword>
<feature type="active site" description="Nucleophile" evidence="11">
    <location>
        <position position="215"/>
    </location>
</feature>
<dbReference type="PANTHER" id="PTHR24006">
    <property type="entry name" value="UBIQUITIN CARBOXYL-TERMINAL HYDROLASE"/>
    <property type="match status" value="1"/>
</dbReference>
<dbReference type="EC" id="3.4.19.12" evidence="14"/>
<evidence type="ECO:0000256" key="1">
    <source>
        <dbReference type="ARBA" id="ARBA00000707"/>
    </source>
</evidence>
<dbReference type="Pfam" id="PF00627">
    <property type="entry name" value="UBA"/>
    <property type="match status" value="1"/>
</dbReference>
<organism evidence="18 19">
    <name type="scientific">Zancudomyces culisetae</name>
    <name type="common">Gut fungus</name>
    <name type="synonym">Smittium culisetae</name>
    <dbReference type="NCBI Taxonomy" id="1213189"/>
    <lineage>
        <taxon>Eukaryota</taxon>
        <taxon>Fungi</taxon>
        <taxon>Fungi incertae sedis</taxon>
        <taxon>Zoopagomycota</taxon>
        <taxon>Kickxellomycotina</taxon>
        <taxon>Harpellomycetes</taxon>
        <taxon>Harpellales</taxon>
        <taxon>Legeriomycetaceae</taxon>
        <taxon>Zancudomyces</taxon>
    </lineage>
</organism>
<evidence type="ECO:0000256" key="12">
    <source>
        <dbReference type="PIRSR" id="PIRSR016308-3"/>
    </source>
</evidence>
<dbReference type="Pfam" id="PF00443">
    <property type="entry name" value="UCH"/>
    <property type="match status" value="1"/>
</dbReference>
<evidence type="ECO:0000256" key="6">
    <source>
        <dbReference type="ARBA" id="ARBA00022771"/>
    </source>
</evidence>
<evidence type="ECO:0000313" key="18">
    <source>
        <dbReference type="EMBL" id="OMH85666.1"/>
    </source>
</evidence>
<evidence type="ECO:0000256" key="4">
    <source>
        <dbReference type="ARBA" id="ARBA00022723"/>
    </source>
</evidence>
<feature type="active site" description="Proton acceptor" evidence="11">
    <location>
        <position position="630"/>
    </location>
</feature>
<dbReference type="InterPro" id="IPR028889">
    <property type="entry name" value="USP"/>
</dbReference>
<dbReference type="GO" id="GO:0005829">
    <property type="term" value="C:cytosol"/>
    <property type="evidence" value="ECO:0007669"/>
    <property type="project" value="TreeGrafter"/>
</dbReference>
<keyword evidence="5" id="KW-0677">Repeat</keyword>
<dbReference type="PROSITE" id="PS00972">
    <property type="entry name" value="USP_1"/>
    <property type="match status" value="1"/>
</dbReference>
<dbReference type="Proteomes" id="UP000188320">
    <property type="component" value="Unassembled WGS sequence"/>
</dbReference>
<name>A0A1R1PXG7_ZANCU</name>
<dbReference type="Gene3D" id="3.90.70.10">
    <property type="entry name" value="Cysteine proteinases"/>
    <property type="match status" value="1"/>
</dbReference>
<dbReference type="SUPFAM" id="SSF54001">
    <property type="entry name" value="Cysteine proteinases"/>
    <property type="match status" value="1"/>
</dbReference>
<evidence type="ECO:0000256" key="11">
    <source>
        <dbReference type="PIRSR" id="PIRSR016308-1"/>
    </source>
</evidence>
<dbReference type="PROSITE" id="PS50030">
    <property type="entry name" value="UBA"/>
    <property type="match status" value="2"/>
</dbReference>
<keyword evidence="7 14" id="KW-0833">Ubl conjugation pathway</keyword>
<keyword evidence="4 12" id="KW-0479">Metal-binding</keyword>
<evidence type="ECO:0000256" key="14">
    <source>
        <dbReference type="RuleBase" id="RU366025"/>
    </source>
</evidence>
<keyword evidence="6 13" id="KW-0863">Zinc-finger</keyword>
<accession>A0A1R1PXG7</accession>
<dbReference type="PROSITE" id="PS50271">
    <property type="entry name" value="ZF_UBP"/>
    <property type="match status" value="1"/>
</dbReference>